<reference evidence="1 2" key="1">
    <citation type="submission" date="2021-06" db="EMBL/GenBank/DDBJ databases">
        <title>Caerostris extrusa draft genome.</title>
        <authorList>
            <person name="Kono N."/>
            <person name="Arakawa K."/>
        </authorList>
    </citation>
    <scope>NUCLEOTIDE SEQUENCE [LARGE SCALE GENOMIC DNA]</scope>
</reference>
<organism evidence="1 2">
    <name type="scientific">Caerostris extrusa</name>
    <name type="common">Bark spider</name>
    <name type="synonym">Caerostris bankana</name>
    <dbReference type="NCBI Taxonomy" id="172846"/>
    <lineage>
        <taxon>Eukaryota</taxon>
        <taxon>Metazoa</taxon>
        <taxon>Ecdysozoa</taxon>
        <taxon>Arthropoda</taxon>
        <taxon>Chelicerata</taxon>
        <taxon>Arachnida</taxon>
        <taxon>Araneae</taxon>
        <taxon>Araneomorphae</taxon>
        <taxon>Entelegynae</taxon>
        <taxon>Araneoidea</taxon>
        <taxon>Araneidae</taxon>
        <taxon>Caerostris</taxon>
    </lineage>
</organism>
<comment type="caution">
    <text evidence="1">The sequence shown here is derived from an EMBL/GenBank/DDBJ whole genome shotgun (WGS) entry which is preliminary data.</text>
</comment>
<gene>
    <name evidence="1" type="ORF">CEXT_101921</name>
</gene>
<accession>A0AAV4Y7J5</accession>
<dbReference type="Proteomes" id="UP001054945">
    <property type="component" value="Unassembled WGS sequence"/>
</dbReference>
<evidence type="ECO:0000313" key="1">
    <source>
        <dbReference type="EMBL" id="GIZ03078.1"/>
    </source>
</evidence>
<dbReference type="AlphaFoldDB" id="A0AAV4Y7J5"/>
<name>A0AAV4Y7J5_CAEEX</name>
<sequence>MIRQNCSLVQKKCNRNPYFEMKTRYERLNTGTNSFMSHPPESTTPQNYTERRRSFFRKTTQTMQKYFIPRWKFELESNTKHDIALRVARNLKHEILQQTKRRRDGKKWEMHTFFFFCHTKSRKPTTPYRDLHNPYPLCFWRQPFSRGIDTPPHSTVRGLNERSGDEPVVPQPAETVLSVYRSRLVWVRGERWKRSSNSALPSSGNGFGMQMLVVKISFNYRKYKKDFGKCIRFLQRVRRFKQWKWLQDSNIRFTIPRTSFSWEYGILEILRMLGATKKKGSSDRGSYAIRDLLIEQTT</sequence>
<dbReference type="EMBL" id="BPLR01018899">
    <property type="protein sequence ID" value="GIZ03078.1"/>
    <property type="molecule type" value="Genomic_DNA"/>
</dbReference>
<keyword evidence="2" id="KW-1185">Reference proteome</keyword>
<evidence type="ECO:0000313" key="2">
    <source>
        <dbReference type="Proteomes" id="UP001054945"/>
    </source>
</evidence>
<protein>
    <submittedName>
        <fullName evidence="1">Uncharacterized protein</fullName>
    </submittedName>
</protein>
<proteinExistence type="predicted"/>